<protein>
    <submittedName>
        <fullName evidence="1">Uncharacterized protein</fullName>
    </submittedName>
</protein>
<dbReference type="Proteomes" id="UP000184474">
    <property type="component" value="Unassembled WGS sequence"/>
</dbReference>
<dbReference type="RefSeq" id="WP_073120676.1">
    <property type="nucleotide sequence ID" value="NZ_FRAA01000002.1"/>
</dbReference>
<evidence type="ECO:0000313" key="1">
    <source>
        <dbReference type="EMBL" id="SHJ88545.1"/>
    </source>
</evidence>
<accession>A0A1M6MYM0</accession>
<reference evidence="2" key="1">
    <citation type="submission" date="2016-11" db="EMBL/GenBank/DDBJ databases">
        <authorList>
            <person name="Varghese N."/>
            <person name="Submissions S."/>
        </authorList>
    </citation>
    <scope>NUCLEOTIDE SEQUENCE [LARGE SCALE GENOMIC DNA]</scope>
    <source>
        <strain evidence="2">DSM 26134</strain>
    </source>
</reference>
<evidence type="ECO:0000313" key="2">
    <source>
        <dbReference type="Proteomes" id="UP000184474"/>
    </source>
</evidence>
<sequence>MTRKIDWNSKHKTAEDQQVDFVDSYLSWSPRKKWEYLMELVSQGIGSGKKKGGRKIEWK</sequence>
<dbReference type="STRING" id="156994.SAMN04488028_10211"/>
<dbReference type="AlphaFoldDB" id="A0A1M6MYM0"/>
<gene>
    <name evidence="1" type="ORF">SAMN04488028_10211</name>
</gene>
<dbReference type="EMBL" id="FRAA01000002">
    <property type="protein sequence ID" value="SHJ88545.1"/>
    <property type="molecule type" value="Genomic_DNA"/>
</dbReference>
<name>A0A1M6MYM0_REIAG</name>
<organism evidence="1 2">
    <name type="scientific">Reichenbachiella agariperforans</name>
    <dbReference type="NCBI Taxonomy" id="156994"/>
    <lineage>
        <taxon>Bacteria</taxon>
        <taxon>Pseudomonadati</taxon>
        <taxon>Bacteroidota</taxon>
        <taxon>Cytophagia</taxon>
        <taxon>Cytophagales</taxon>
        <taxon>Reichenbachiellaceae</taxon>
        <taxon>Reichenbachiella</taxon>
    </lineage>
</organism>
<proteinExistence type="predicted"/>
<keyword evidence="2" id="KW-1185">Reference proteome</keyword>